<reference evidence="1 2" key="1">
    <citation type="journal article" date="2016" name="DNA Res.">
        <title>The complete genome sequencing of Prevotella intermedia strain OMA14 and a subsequent fine-scale, intra-species genomic comparison reveal an unusual amplification of conjugative and mobile transposons and identify a novel Prevotella-lineage-specific repeat.</title>
        <authorList>
            <person name="Naito M."/>
            <person name="Ogura Y."/>
            <person name="Itoh T."/>
            <person name="Shoji M."/>
            <person name="Okamoto M."/>
            <person name="Hayashi T."/>
            <person name="Nakayama K."/>
        </authorList>
    </citation>
    <scope>NUCLEOTIDE SEQUENCE [LARGE SCALE GENOMIC DNA]</scope>
    <source>
        <strain evidence="1 2">OMA14</strain>
    </source>
</reference>
<evidence type="ECO:0000313" key="2">
    <source>
        <dbReference type="Proteomes" id="UP000217431"/>
    </source>
</evidence>
<dbReference type="EMBL" id="AP014597">
    <property type="protein sequence ID" value="BAU18451.1"/>
    <property type="molecule type" value="Genomic_DNA"/>
</dbReference>
<dbReference type="AlphaFoldDB" id="A0A0S3ULU7"/>
<proteinExistence type="predicted"/>
<organism evidence="1 2">
    <name type="scientific">Prevotella intermedia</name>
    <dbReference type="NCBI Taxonomy" id="28131"/>
    <lineage>
        <taxon>Bacteria</taxon>
        <taxon>Pseudomonadati</taxon>
        <taxon>Bacteroidota</taxon>
        <taxon>Bacteroidia</taxon>
        <taxon>Bacteroidales</taxon>
        <taxon>Prevotellaceae</taxon>
        <taxon>Prevotella</taxon>
    </lineage>
</organism>
<name>A0A0S3ULU7_PREIN</name>
<dbReference type="Gene3D" id="2.180.10.10">
    <property type="entry name" value="RHS repeat-associated core"/>
    <property type="match status" value="1"/>
</dbReference>
<sequence length="417" mass="47358">MLELSMHTINSVSGQSRTNQTINEMKKSSQLLIVSIMLFSFSMGMKAQEQTSKFIFQGVEKLNSKAGFRYVYDNQNKLKASVYYDAQGKSPHVDSLYYDEKGRINRVDQYMILSGEIPEKLPLDTRLRYTYDEKGRLHERFLYYGYALDNPAGKKEFIYDTNGNNTIIRTYLLSIGTTVDMKYIYNEKNQLIKSGYPSDSDPEKIVSNIKTYEYDENGNRIKENSFSEEPNSKLNGYVQYNYDGMELIDMLITDVDEKTGKEKLYLSMQFEYDKQHLGKDAYYPSYPFTLDGPMFHNSIVEDALANARLRTKMIVIDPDLEEGNNKMTFAYLYNDPTSVEKVEGASELKAYKNGSVLTIEGSQISKTAVYSTDGKVVARVDAQADRIDIPAEALGNGVFIVVAQGAKGQKMSAKVVL</sequence>
<gene>
    <name evidence="1" type="ORF">PIOMA14_I_1943</name>
</gene>
<protein>
    <submittedName>
        <fullName evidence="1">Uncharacterized protein</fullName>
    </submittedName>
</protein>
<accession>A0A0S3ULU7</accession>
<dbReference type="Proteomes" id="UP000217431">
    <property type="component" value="Chromosome I"/>
</dbReference>
<evidence type="ECO:0000313" key="1">
    <source>
        <dbReference type="EMBL" id="BAU18451.1"/>
    </source>
</evidence>